<organism evidence="3">
    <name type="scientific">uncultured prokaryote</name>
    <dbReference type="NCBI Taxonomy" id="198431"/>
    <lineage>
        <taxon>unclassified sequences</taxon>
        <taxon>environmental samples</taxon>
    </lineage>
</organism>
<evidence type="ECO:0000259" key="1">
    <source>
        <dbReference type="Pfam" id="PF01548"/>
    </source>
</evidence>
<dbReference type="NCBIfam" id="NF033542">
    <property type="entry name" value="transpos_IS110"/>
    <property type="match status" value="1"/>
</dbReference>
<dbReference type="InterPro" id="IPR002525">
    <property type="entry name" value="Transp_IS110-like_N"/>
</dbReference>
<sequence length="329" mass="37132">MQIYGIDLASEKFDVSYTDSEGKAKHIVVRNTRPQIEKFLDRLPGDCRLVAEHTGVYGDLLLKLADIRGIPVSYVSGYEIRHSMGLVRGKSDPADAARIREYGERHADKLEDTRFPSEAMYELKELYATRHLLVGQRKQLQTMLKGDAHRPEKSVTAQNIKRKVVEELDTQIAAVEDRMEELTGSDEDLSKSSAIARSIPGIGPVTATELIIKTDNFRRVSTAKKCATLAGIAPFPNSTGKSDKGAHVSRMGDKQLKSLLFMCARSAVVHFEKMRVYKMKKHDIEHKHYFVVLNNVANRLLKILYALIKKGEMYNPMYVNRDPRLKAAD</sequence>
<evidence type="ECO:0000259" key="2">
    <source>
        <dbReference type="Pfam" id="PF02371"/>
    </source>
</evidence>
<dbReference type="InterPro" id="IPR047650">
    <property type="entry name" value="Transpos_IS110"/>
</dbReference>
<reference evidence="3" key="1">
    <citation type="submission" date="2015-06" db="EMBL/GenBank/DDBJ databases">
        <authorList>
            <person name="Joergensen T."/>
        </authorList>
    </citation>
    <scope>NUCLEOTIDE SEQUENCE</scope>
    <source>
        <strain evidence="3">RGRH0488</strain>
    </source>
</reference>
<feature type="domain" description="Transposase IS116/IS110/IS902 C-terminal" evidence="2">
    <location>
        <begin position="195"/>
        <end position="275"/>
    </location>
</feature>
<dbReference type="AlphaFoldDB" id="A0A0H5Q131"/>
<dbReference type="Pfam" id="PF02371">
    <property type="entry name" value="Transposase_20"/>
    <property type="match status" value="1"/>
</dbReference>
<dbReference type="PANTHER" id="PTHR33055">
    <property type="entry name" value="TRANSPOSASE FOR INSERTION SEQUENCE ELEMENT IS1111A"/>
    <property type="match status" value="1"/>
</dbReference>
<name>A0A0H5Q131_9ZZZZ</name>
<dbReference type="Pfam" id="PF01548">
    <property type="entry name" value="DEDD_Tnp_IS110"/>
    <property type="match status" value="1"/>
</dbReference>
<reference evidence="3" key="2">
    <citation type="submission" date="2015-07" db="EMBL/GenBank/DDBJ databases">
        <title>Plasmids, circular viruses and viroids from rat gut.</title>
        <authorList>
            <person name="Jorgensen T.J."/>
            <person name="Hansen M.A."/>
            <person name="Xu Z."/>
            <person name="Tabak M.A."/>
            <person name="Sorensen S.J."/>
            <person name="Hansen L.H."/>
        </authorList>
    </citation>
    <scope>NUCLEOTIDE SEQUENCE</scope>
    <source>
        <strain evidence="3">RGRH0488</strain>
    </source>
</reference>
<dbReference type="PANTHER" id="PTHR33055:SF3">
    <property type="entry name" value="PUTATIVE TRANSPOSASE FOR IS117-RELATED"/>
    <property type="match status" value="1"/>
</dbReference>
<protein>
    <submittedName>
        <fullName evidence="3">Uncharacterized protein</fullName>
    </submittedName>
</protein>
<evidence type="ECO:0000313" key="3">
    <source>
        <dbReference type="EMBL" id="CRY95119.1"/>
    </source>
</evidence>
<dbReference type="EMBL" id="LN853128">
    <property type="protein sequence ID" value="CRY95119.1"/>
    <property type="molecule type" value="Genomic_DNA"/>
</dbReference>
<feature type="domain" description="Transposase IS110-like N-terminal" evidence="1">
    <location>
        <begin position="5"/>
        <end position="144"/>
    </location>
</feature>
<dbReference type="GO" id="GO:0003677">
    <property type="term" value="F:DNA binding"/>
    <property type="evidence" value="ECO:0007669"/>
    <property type="project" value="InterPro"/>
</dbReference>
<accession>A0A0H5Q131</accession>
<dbReference type="GO" id="GO:0004803">
    <property type="term" value="F:transposase activity"/>
    <property type="evidence" value="ECO:0007669"/>
    <property type="project" value="InterPro"/>
</dbReference>
<dbReference type="InterPro" id="IPR003346">
    <property type="entry name" value="Transposase_20"/>
</dbReference>
<dbReference type="GO" id="GO:0006313">
    <property type="term" value="P:DNA transposition"/>
    <property type="evidence" value="ECO:0007669"/>
    <property type="project" value="InterPro"/>
</dbReference>
<proteinExistence type="predicted"/>